<dbReference type="EMBL" id="OU963867">
    <property type="protein sequence ID" value="CAH0392552.1"/>
    <property type="molecule type" value="Genomic_DNA"/>
</dbReference>
<reference evidence="2" key="1">
    <citation type="submission" date="2021-12" db="EMBL/GenBank/DDBJ databases">
        <authorList>
            <person name="King R."/>
        </authorList>
    </citation>
    <scope>NUCLEOTIDE SEQUENCE</scope>
</reference>
<feature type="signal peptide" evidence="1">
    <location>
        <begin position="1"/>
        <end position="23"/>
    </location>
</feature>
<accession>A0A9P0F540</accession>
<evidence type="ECO:0000313" key="3">
    <source>
        <dbReference type="Proteomes" id="UP001152759"/>
    </source>
</evidence>
<protein>
    <submittedName>
        <fullName evidence="2">Uncharacterized protein</fullName>
    </submittedName>
</protein>
<name>A0A9P0F540_BEMTA</name>
<gene>
    <name evidence="2" type="ORF">BEMITA_LOCUS11061</name>
</gene>
<dbReference type="Proteomes" id="UP001152759">
    <property type="component" value="Chromosome 6"/>
</dbReference>
<proteinExistence type="predicted"/>
<organism evidence="2 3">
    <name type="scientific">Bemisia tabaci</name>
    <name type="common">Sweetpotato whitefly</name>
    <name type="synonym">Aleurodes tabaci</name>
    <dbReference type="NCBI Taxonomy" id="7038"/>
    <lineage>
        <taxon>Eukaryota</taxon>
        <taxon>Metazoa</taxon>
        <taxon>Ecdysozoa</taxon>
        <taxon>Arthropoda</taxon>
        <taxon>Hexapoda</taxon>
        <taxon>Insecta</taxon>
        <taxon>Pterygota</taxon>
        <taxon>Neoptera</taxon>
        <taxon>Paraneoptera</taxon>
        <taxon>Hemiptera</taxon>
        <taxon>Sternorrhyncha</taxon>
        <taxon>Aleyrodoidea</taxon>
        <taxon>Aleyrodidae</taxon>
        <taxon>Aleyrodinae</taxon>
        <taxon>Bemisia</taxon>
    </lineage>
</organism>
<dbReference type="KEGG" id="btab:109041994"/>
<evidence type="ECO:0000256" key="1">
    <source>
        <dbReference type="SAM" id="SignalP"/>
    </source>
</evidence>
<dbReference type="AlphaFoldDB" id="A0A9P0F540"/>
<feature type="chain" id="PRO_5040250556" evidence="1">
    <location>
        <begin position="24"/>
        <end position="188"/>
    </location>
</feature>
<evidence type="ECO:0000313" key="2">
    <source>
        <dbReference type="EMBL" id="CAH0392552.1"/>
    </source>
</evidence>
<sequence length="188" mass="21503">MRVGTIQTFVVLATALFAVRLHGAQRRIRTLIQTHAKVDPCKFSIPQSEKVGDWKCRNAFSLLDRLPPEEIPIPCQKLMRREDGGPHCRDSPEGMKKCSVKGGVLFLQRLLQPEMWELGERDQFVTFSYCIMFLRHREPDVPLSRTTDLVQNYLYPSSGGIVHRTVTRTGKQLEKIHSRALQATEGMK</sequence>
<keyword evidence="1" id="KW-0732">Signal</keyword>
<keyword evidence="3" id="KW-1185">Reference proteome</keyword>